<accession>A0ABT1IGQ1</accession>
<dbReference type="Gene3D" id="1.20.1260.20">
    <property type="entry name" value="PPE superfamily"/>
    <property type="match status" value="1"/>
</dbReference>
<evidence type="ECO:0000313" key="4">
    <source>
        <dbReference type="EMBL" id="MCP2271744.1"/>
    </source>
</evidence>
<proteinExistence type="inferred from homology"/>
<comment type="similarity">
    <text evidence="1">Belongs to the mycobacterial PPE family.</text>
</comment>
<evidence type="ECO:0000256" key="1">
    <source>
        <dbReference type="ARBA" id="ARBA00010652"/>
    </source>
</evidence>
<dbReference type="InterPro" id="IPR000030">
    <property type="entry name" value="PPE_dom"/>
</dbReference>
<dbReference type="InterPro" id="IPR038332">
    <property type="entry name" value="PPE_sf"/>
</dbReference>
<organism evidence="4 5">
    <name type="scientific">Actinokineospora diospyrosa</name>
    <dbReference type="NCBI Taxonomy" id="103728"/>
    <lineage>
        <taxon>Bacteria</taxon>
        <taxon>Bacillati</taxon>
        <taxon>Actinomycetota</taxon>
        <taxon>Actinomycetes</taxon>
        <taxon>Pseudonocardiales</taxon>
        <taxon>Pseudonocardiaceae</taxon>
        <taxon>Actinokineospora</taxon>
    </lineage>
</organism>
<name>A0ABT1IGQ1_9PSEU</name>
<evidence type="ECO:0000259" key="3">
    <source>
        <dbReference type="Pfam" id="PF00823"/>
    </source>
</evidence>
<feature type="region of interest" description="Disordered" evidence="2">
    <location>
        <begin position="319"/>
        <end position="350"/>
    </location>
</feature>
<feature type="domain" description="PPE" evidence="3">
    <location>
        <begin position="99"/>
        <end position="182"/>
    </location>
</feature>
<dbReference type="Pfam" id="PF00823">
    <property type="entry name" value="PPE"/>
    <property type="match status" value="1"/>
</dbReference>
<keyword evidence="5" id="KW-1185">Reference proteome</keyword>
<dbReference type="RefSeq" id="WP_253888710.1">
    <property type="nucleotide sequence ID" value="NZ_BAAAVB010000003.1"/>
</dbReference>
<dbReference type="Proteomes" id="UP001205185">
    <property type="component" value="Unassembled WGS sequence"/>
</dbReference>
<reference evidence="4 5" key="1">
    <citation type="submission" date="2022-06" db="EMBL/GenBank/DDBJ databases">
        <title>Genomic Encyclopedia of Archaeal and Bacterial Type Strains, Phase II (KMG-II): from individual species to whole genera.</title>
        <authorList>
            <person name="Goeker M."/>
        </authorList>
    </citation>
    <scope>NUCLEOTIDE SEQUENCE [LARGE SCALE GENOMIC DNA]</scope>
    <source>
        <strain evidence="4 5">DSM 44255</strain>
    </source>
</reference>
<sequence>MSDNDLIAKPADDGKLFAGAGIADTGEDLVRGIAQPFLDGEEVNPAALGIDTAAAAVDVVGFAADPFGSLASSVVGWIIENVGFLREPFDELMGDPPAIEAAAKTWTTLAGQLTETRQTHERALAGLADWSGPAAEAYRRQASVVITGLANSAQAAESTANQAKVAGVLVTTTRALVRDLPAEFAGPALARGIPAVPTAGASLAAFATGVGTEAIEIGTKIAGFLKKLFGALDKLSGLAKRASDAMRRQADELADLARHMPNSRYGNQRAGELTHAATARADSLDSAADGMTAAATAGRNTTDRLAGRADDWAANARTGADNWATRGARQRTFARAGGPRPLPPVGASRR</sequence>
<evidence type="ECO:0000313" key="5">
    <source>
        <dbReference type="Proteomes" id="UP001205185"/>
    </source>
</evidence>
<comment type="caution">
    <text evidence="4">The sequence shown here is derived from an EMBL/GenBank/DDBJ whole genome shotgun (WGS) entry which is preliminary data.</text>
</comment>
<dbReference type="SUPFAM" id="SSF140459">
    <property type="entry name" value="PE/PPE dimer-like"/>
    <property type="match status" value="1"/>
</dbReference>
<gene>
    <name evidence="4" type="ORF">LV75_004258</name>
</gene>
<protein>
    <submittedName>
        <fullName evidence="4">PPE family protein</fullName>
    </submittedName>
</protein>
<evidence type="ECO:0000256" key="2">
    <source>
        <dbReference type="SAM" id="MobiDB-lite"/>
    </source>
</evidence>
<dbReference type="EMBL" id="JAMTCO010000010">
    <property type="protein sequence ID" value="MCP2271744.1"/>
    <property type="molecule type" value="Genomic_DNA"/>
</dbReference>